<dbReference type="Proteomes" id="UP000282469">
    <property type="component" value="Segment"/>
</dbReference>
<proteinExistence type="predicted"/>
<organismHost>
    <name type="scientific">Glossina</name>
    <name type="common">tsetse flies</name>
    <dbReference type="NCBI Taxonomy" id="7393"/>
</organismHost>
<dbReference type="OrthoDB" id="36436at10239"/>
<dbReference type="KEGG" id="vg:5950912"/>
<evidence type="ECO:0000313" key="2">
    <source>
        <dbReference type="Proteomes" id="UP000282469"/>
    </source>
</evidence>
<dbReference type="EMBL" id="KU050077">
    <property type="protein sequence ID" value="AMB48706.1"/>
    <property type="molecule type" value="Genomic_DNA"/>
</dbReference>
<protein>
    <submittedName>
        <fullName evidence="1">Tegument protein</fullName>
    </submittedName>
</protein>
<accession>A0A0Y0KFX4</accession>
<name>A0A0Y0KFX4_GHVS</name>
<sequence>MDFLNKNDNKLKNKLSKSLQTYINLSIDLQAVSKSYQRNAIEPLQKHLTSFLQNQSKTNFVNVCRVNDEFLAHTGREINRILLNYDKDMQKHVFQWLAKYFKLISAAIVCIINVYELAYSIARTDEDTVKVLKEETNPFVKIQRNYILSEPDYITFKRQVDNGGLSCKKSFVYIEKNFLQEVSNICARKKYTNARDICQHNANLIAEKINIQNKINLNKLNEIDLANYLTVWTKCRETLLHFIFTNFFTLYNSTLVKCLETFLSQQHQLAYDYKNRYEKIVNEKKIKAKINNPSYSFNGNDINDITPNDKKIIVPPPINEAVCKRVINK</sequence>
<organism evidence="1 2">
    <name type="scientific">Glossina hytrovirus (isolate Glossina pallidipes/Ethiopia/Seibersdorf/-)</name>
    <name type="common">GHV</name>
    <dbReference type="NCBI Taxonomy" id="379529"/>
    <lineage>
        <taxon>Viruses</taxon>
        <taxon>Viruses incertae sedis</taxon>
        <taxon>Naldaviricetes</taxon>
        <taxon>Lefavirales</taxon>
        <taxon>Hytrosaviridae</taxon>
        <taxon>Glossinavirus</taxon>
        <taxon>Glossinavirus glopallidipedis</taxon>
    </lineage>
</organism>
<reference evidence="1 2" key="1">
    <citation type="journal article" date="2016" name="J. Gen. Virol.">
        <title>Comprehensive annotation of Glossina pallidipes salivary gland hypertrophy virus from Ethiopian tsetse flies: a proteogenomics approach.</title>
        <authorList>
            <person name="Abd-Alla A.M."/>
            <person name="Kariithi H.M."/>
            <person name="Cousserans F."/>
            <person name="Parker N.J."/>
            <person name="Ince I.A."/>
            <person name="Scully E.D."/>
            <person name="Boeren S."/>
            <person name="Geib S.M."/>
            <person name="Mekonnen S."/>
            <person name="Vlak J.M."/>
            <person name="Parker A.G."/>
            <person name="Vreysen M.J."/>
            <person name="Bergoin M."/>
        </authorList>
    </citation>
    <scope>NUCLEOTIDE SEQUENCE [LARGE SCALE GENOMIC DNA]</scope>
    <source>
        <strain evidence="1 2">Ethiopian</strain>
    </source>
</reference>
<evidence type="ECO:0000313" key="1">
    <source>
        <dbReference type="EMBL" id="AMB48706.1"/>
    </source>
</evidence>
<gene>
    <name evidence="1" type="ORF">GpSGHVEth102</name>
</gene>
<dbReference type="RefSeq" id="YP_001687041.1">
    <property type="nucleotide sequence ID" value="NC_010356.1"/>
</dbReference>